<evidence type="ECO:0000313" key="1">
    <source>
        <dbReference type="EMBL" id="KIK97049.1"/>
    </source>
</evidence>
<gene>
    <name evidence="1" type="ORF">PAXRUDRAFT_258834</name>
</gene>
<evidence type="ECO:0000313" key="2">
    <source>
        <dbReference type="Proteomes" id="UP000054538"/>
    </source>
</evidence>
<name>A0A0D0E6E2_9AGAM</name>
<dbReference type="HOGENOM" id="CLU_2360331_0_0_1"/>
<dbReference type="EMBL" id="KN824955">
    <property type="protein sequence ID" value="KIK97049.1"/>
    <property type="molecule type" value="Genomic_DNA"/>
</dbReference>
<proteinExistence type="predicted"/>
<reference evidence="2" key="2">
    <citation type="submission" date="2015-01" db="EMBL/GenBank/DDBJ databases">
        <title>Evolutionary Origins and Diversification of the Mycorrhizal Mutualists.</title>
        <authorList>
            <consortium name="DOE Joint Genome Institute"/>
            <consortium name="Mycorrhizal Genomics Consortium"/>
            <person name="Kohler A."/>
            <person name="Kuo A."/>
            <person name="Nagy L.G."/>
            <person name="Floudas D."/>
            <person name="Copeland A."/>
            <person name="Barry K.W."/>
            <person name="Cichocki N."/>
            <person name="Veneault-Fourrey C."/>
            <person name="LaButti K."/>
            <person name="Lindquist E.A."/>
            <person name="Lipzen A."/>
            <person name="Lundell T."/>
            <person name="Morin E."/>
            <person name="Murat C."/>
            <person name="Riley R."/>
            <person name="Ohm R."/>
            <person name="Sun H."/>
            <person name="Tunlid A."/>
            <person name="Henrissat B."/>
            <person name="Grigoriev I.V."/>
            <person name="Hibbett D.S."/>
            <person name="Martin F."/>
        </authorList>
    </citation>
    <scope>NUCLEOTIDE SEQUENCE [LARGE SCALE GENOMIC DNA]</scope>
    <source>
        <strain evidence="2">Ve08.2h10</strain>
    </source>
</reference>
<sequence>MGKLTCFRINPSCHLTVPRTTIHRKLSQQITSPYKRNEHASDNTQFCDRRAVDSRPVGFSWIRKAALNRMDGFPCKLRRIVVHILCLWPYRWYQAT</sequence>
<keyword evidence="2" id="KW-1185">Reference proteome</keyword>
<organism evidence="1 2">
    <name type="scientific">Paxillus rubicundulus Ve08.2h10</name>
    <dbReference type="NCBI Taxonomy" id="930991"/>
    <lineage>
        <taxon>Eukaryota</taxon>
        <taxon>Fungi</taxon>
        <taxon>Dikarya</taxon>
        <taxon>Basidiomycota</taxon>
        <taxon>Agaricomycotina</taxon>
        <taxon>Agaricomycetes</taxon>
        <taxon>Agaricomycetidae</taxon>
        <taxon>Boletales</taxon>
        <taxon>Paxilineae</taxon>
        <taxon>Paxillaceae</taxon>
        <taxon>Paxillus</taxon>
    </lineage>
</organism>
<dbReference type="AlphaFoldDB" id="A0A0D0E6E2"/>
<dbReference type="InParanoid" id="A0A0D0E6E2"/>
<protein>
    <submittedName>
        <fullName evidence="1">Uncharacterized protein</fullName>
    </submittedName>
</protein>
<reference evidence="1 2" key="1">
    <citation type="submission" date="2014-04" db="EMBL/GenBank/DDBJ databases">
        <authorList>
            <consortium name="DOE Joint Genome Institute"/>
            <person name="Kuo A."/>
            <person name="Kohler A."/>
            <person name="Jargeat P."/>
            <person name="Nagy L.G."/>
            <person name="Floudas D."/>
            <person name="Copeland A."/>
            <person name="Barry K.W."/>
            <person name="Cichocki N."/>
            <person name="Veneault-Fourrey C."/>
            <person name="LaButti K."/>
            <person name="Lindquist E.A."/>
            <person name="Lipzen A."/>
            <person name="Lundell T."/>
            <person name="Morin E."/>
            <person name="Murat C."/>
            <person name="Sun H."/>
            <person name="Tunlid A."/>
            <person name="Henrissat B."/>
            <person name="Grigoriev I.V."/>
            <person name="Hibbett D.S."/>
            <person name="Martin F."/>
            <person name="Nordberg H.P."/>
            <person name="Cantor M.N."/>
            <person name="Hua S.X."/>
        </authorList>
    </citation>
    <scope>NUCLEOTIDE SEQUENCE [LARGE SCALE GENOMIC DNA]</scope>
    <source>
        <strain evidence="1 2">Ve08.2h10</strain>
    </source>
</reference>
<accession>A0A0D0E6E2</accession>
<dbReference type="Proteomes" id="UP000054538">
    <property type="component" value="Unassembled WGS sequence"/>
</dbReference>